<dbReference type="SUPFAM" id="SSF161098">
    <property type="entry name" value="MetI-like"/>
    <property type="match status" value="1"/>
</dbReference>
<comment type="subcellular location">
    <subcellularLocation>
        <location evidence="1 7">Cell membrane</location>
        <topology evidence="1 7">Multi-pass membrane protein</topology>
    </subcellularLocation>
</comment>
<feature type="transmembrane region" description="Helical" evidence="7">
    <location>
        <begin position="278"/>
        <end position="303"/>
    </location>
</feature>
<accession>A0A919P6S0</accession>
<evidence type="ECO:0000313" key="9">
    <source>
        <dbReference type="EMBL" id="GIG23008.1"/>
    </source>
</evidence>
<evidence type="ECO:0000256" key="3">
    <source>
        <dbReference type="ARBA" id="ARBA00022475"/>
    </source>
</evidence>
<keyword evidence="2 7" id="KW-0813">Transport</keyword>
<evidence type="ECO:0000256" key="5">
    <source>
        <dbReference type="ARBA" id="ARBA00022989"/>
    </source>
</evidence>
<evidence type="ECO:0000313" key="10">
    <source>
        <dbReference type="Proteomes" id="UP000632740"/>
    </source>
</evidence>
<dbReference type="AlphaFoldDB" id="A0A919P6S0"/>
<dbReference type="RefSeq" id="WP_373309962.1">
    <property type="nucleotide sequence ID" value="NZ_BONK01000015.1"/>
</dbReference>
<feature type="transmembrane region" description="Helical" evidence="7">
    <location>
        <begin position="124"/>
        <end position="146"/>
    </location>
</feature>
<dbReference type="InterPro" id="IPR035906">
    <property type="entry name" value="MetI-like_sf"/>
</dbReference>
<dbReference type="GO" id="GO:0005886">
    <property type="term" value="C:plasma membrane"/>
    <property type="evidence" value="ECO:0007669"/>
    <property type="project" value="UniProtKB-SubCell"/>
</dbReference>
<organism evidence="9 10">
    <name type="scientific">Cellulomonas chitinilytica</name>
    <dbReference type="NCBI Taxonomy" id="398759"/>
    <lineage>
        <taxon>Bacteria</taxon>
        <taxon>Bacillati</taxon>
        <taxon>Actinomycetota</taxon>
        <taxon>Actinomycetes</taxon>
        <taxon>Micrococcales</taxon>
        <taxon>Cellulomonadaceae</taxon>
        <taxon>Cellulomonas</taxon>
    </lineage>
</organism>
<dbReference type="Proteomes" id="UP000632740">
    <property type="component" value="Unassembled WGS sequence"/>
</dbReference>
<keyword evidence="3" id="KW-1003">Cell membrane</keyword>
<evidence type="ECO:0000256" key="2">
    <source>
        <dbReference type="ARBA" id="ARBA00022448"/>
    </source>
</evidence>
<dbReference type="EMBL" id="BONK01000015">
    <property type="protein sequence ID" value="GIG23008.1"/>
    <property type="molecule type" value="Genomic_DNA"/>
</dbReference>
<keyword evidence="6 7" id="KW-0472">Membrane</keyword>
<gene>
    <name evidence="9" type="ORF">Cch01nite_37320</name>
</gene>
<dbReference type="PROSITE" id="PS50928">
    <property type="entry name" value="ABC_TM1"/>
    <property type="match status" value="1"/>
</dbReference>
<keyword evidence="4 7" id="KW-0812">Transmembrane</keyword>
<evidence type="ECO:0000256" key="1">
    <source>
        <dbReference type="ARBA" id="ARBA00004651"/>
    </source>
</evidence>
<keyword evidence="5 7" id="KW-1133">Transmembrane helix</keyword>
<dbReference type="InterPro" id="IPR050809">
    <property type="entry name" value="UgpAE/MalFG_permease"/>
</dbReference>
<dbReference type="PANTHER" id="PTHR43227:SF8">
    <property type="entry name" value="DIACETYLCHITOBIOSE UPTAKE SYSTEM PERMEASE PROTEIN DASB"/>
    <property type="match status" value="1"/>
</dbReference>
<name>A0A919P6S0_9CELL</name>
<feature type="transmembrane region" description="Helical" evidence="7">
    <location>
        <begin position="89"/>
        <end position="112"/>
    </location>
</feature>
<reference evidence="9" key="1">
    <citation type="submission" date="2021-01" db="EMBL/GenBank/DDBJ databases">
        <title>Whole genome shotgun sequence of Cellulomonas chitinilytica NBRC 110799.</title>
        <authorList>
            <person name="Komaki H."/>
            <person name="Tamura T."/>
        </authorList>
    </citation>
    <scope>NUCLEOTIDE SEQUENCE</scope>
    <source>
        <strain evidence="9">NBRC 110799</strain>
    </source>
</reference>
<feature type="transmembrane region" description="Helical" evidence="7">
    <location>
        <begin position="166"/>
        <end position="193"/>
    </location>
</feature>
<feature type="transmembrane region" description="Helical" evidence="7">
    <location>
        <begin position="24"/>
        <end position="45"/>
    </location>
</feature>
<comment type="similarity">
    <text evidence="7">Belongs to the binding-protein-dependent transport system permease family.</text>
</comment>
<evidence type="ECO:0000256" key="4">
    <source>
        <dbReference type="ARBA" id="ARBA00022692"/>
    </source>
</evidence>
<protein>
    <submittedName>
        <fullName evidence="9">ABC transporter permease</fullName>
    </submittedName>
</protein>
<dbReference type="Pfam" id="PF00528">
    <property type="entry name" value="BPD_transp_1"/>
    <property type="match status" value="1"/>
</dbReference>
<dbReference type="Gene3D" id="1.10.3720.10">
    <property type="entry name" value="MetI-like"/>
    <property type="match status" value="1"/>
</dbReference>
<evidence type="ECO:0000256" key="7">
    <source>
        <dbReference type="RuleBase" id="RU363032"/>
    </source>
</evidence>
<feature type="domain" description="ABC transmembrane type-1" evidence="8">
    <location>
        <begin position="86"/>
        <end position="299"/>
    </location>
</feature>
<dbReference type="GO" id="GO:0055085">
    <property type="term" value="P:transmembrane transport"/>
    <property type="evidence" value="ECO:0007669"/>
    <property type="project" value="InterPro"/>
</dbReference>
<proteinExistence type="inferred from homology"/>
<keyword evidence="10" id="KW-1185">Reference proteome</keyword>
<feature type="transmembrane region" description="Helical" evidence="7">
    <location>
        <begin position="225"/>
        <end position="246"/>
    </location>
</feature>
<dbReference type="PANTHER" id="PTHR43227">
    <property type="entry name" value="BLL4140 PROTEIN"/>
    <property type="match status" value="1"/>
</dbReference>
<sequence length="314" mass="34209">MTTTELAASAAAVRRRRRLAPYGFLAPAMVLFALFLALPIGYALYLSLRTVKVSGLGLGKGARTEIWAGFTNYTAALTDPEFIASVVRVTLYGLLLVPTMLGLALLFALLLDSRRTCGKGVSKIAIFLPYAVPAVIASLLWGFLYLPGVSPFYYVFEKLGWDVPDILSAQWVVFAIANIGLWGGVGFNMLVIYTSLKSIPSELYEAARLDGASEIGIALRIKIPIAMPSLILTFLFSMVATLQVFAEPMTLRPLTNTISSTWSPLMKVYRDAFTRDDIYSASATSVVIAVATFVLSFGFLLLVQNRAFAQESRS</sequence>
<dbReference type="CDD" id="cd06261">
    <property type="entry name" value="TM_PBP2"/>
    <property type="match status" value="1"/>
</dbReference>
<comment type="caution">
    <text evidence="9">The sequence shown here is derived from an EMBL/GenBank/DDBJ whole genome shotgun (WGS) entry which is preliminary data.</text>
</comment>
<evidence type="ECO:0000256" key="6">
    <source>
        <dbReference type="ARBA" id="ARBA00023136"/>
    </source>
</evidence>
<dbReference type="InterPro" id="IPR000515">
    <property type="entry name" value="MetI-like"/>
</dbReference>
<evidence type="ECO:0000259" key="8">
    <source>
        <dbReference type="PROSITE" id="PS50928"/>
    </source>
</evidence>